<dbReference type="InterPro" id="IPR035956">
    <property type="entry name" value="RimP_N_sf"/>
</dbReference>
<keyword evidence="1 3" id="KW-0963">Cytoplasm</keyword>
<dbReference type="Gene3D" id="2.30.30.180">
    <property type="entry name" value="Ribosome maturation factor RimP, C-terminal domain"/>
    <property type="match status" value="1"/>
</dbReference>
<dbReference type="InterPro" id="IPR028998">
    <property type="entry name" value="RimP_C"/>
</dbReference>
<dbReference type="PANTHER" id="PTHR33867:SF1">
    <property type="entry name" value="RIBOSOME MATURATION FACTOR RIMP"/>
    <property type="match status" value="1"/>
</dbReference>
<dbReference type="PANTHER" id="PTHR33867">
    <property type="entry name" value="RIBOSOME MATURATION FACTOR RIMP"/>
    <property type="match status" value="1"/>
</dbReference>
<dbReference type="HAMAP" id="MF_01077">
    <property type="entry name" value="RimP"/>
    <property type="match status" value="1"/>
</dbReference>
<feature type="domain" description="Ribosome maturation factor RimP N-terminal" evidence="4">
    <location>
        <begin position="14"/>
        <end position="85"/>
    </location>
</feature>
<dbReference type="InterPro" id="IPR028989">
    <property type="entry name" value="RimP_N"/>
</dbReference>
<dbReference type="NCBIfam" id="NF000928">
    <property type="entry name" value="PRK00092.1-2"/>
    <property type="match status" value="1"/>
</dbReference>
<dbReference type="SUPFAM" id="SSF75420">
    <property type="entry name" value="YhbC-like, N-terminal domain"/>
    <property type="match status" value="1"/>
</dbReference>
<evidence type="ECO:0000313" key="7">
    <source>
        <dbReference type="Proteomes" id="UP000823614"/>
    </source>
</evidence>
<evidence type="ECO:0000259" key="5">
    <source>
        <dbReference type="Pfam" id="PF17384"/>
    </source>
</evidence>
<comment type="subcellular location">
    <subcellularLocation>
        <location evidence="3">Cytoplasm</location>
    </subcellularLocation>
</comment>
<accession>A0A9D9E886</accession>
<keyword evidence="2 3" id="KW-0690">Ribosome biogenesis</keyword>
<sequence length="161" mass="18289">MSELTDKVAKLIAPIISDFKDINLFDIDFNKEGSDWYLHVYVDKNGGISVDDCALISDQISTKLDGYPDLIETAYYLDVSSPGAERVLKTENSLNQSINKYVHVSLYQKINGKKEFEGYLTQVNKNDLVIEYLDKGRQKKLSFNRPDIAQIRLAIDFSKLG</sequence>
<feature type="domain" description="Ribosome maturation factor RimP C-terminal" evidence="5">
    <location>
        <begin position="88"/>
        <end position="157"/>
    </location>
</feature>
<dbReference type="GO" id="GO:0005829">
    <property type="term" value="C:cytosol"/>
    <property type="evidence" value="ECO:0007669"/>
    <property type="project" value="TreeGrafter"/>
</dbReference>
<dbReference type="GO" id="GO:0006412">
    <property type="term" value="P:translation"/>
    <property type="evidence" value="ECO:0007669"/>
    <property type="project" value="TreeGrafter"/>
</dbReference>
<dbReference type="Gene3D" id="3.30.300.70">
    <property type="entry name" value="RimP-like superfamily, N-terminal"/>
    <property type="match status" value="1"/>
</dbReference>
<dbReference type="FunFam" id="3.30.300.70:FF:000001">
    <property type="entry name" value="Ribosome maturation factor RimP"/>
    <property type="match status" value="1"/>
</dbReference>
<dbReference type="SUPFAM" id="SSF74942">
    <property type="entry name" value="YhbC-like, C-terminal domain"/>
    <property type="match status" value="1"/>
</dbReference>
<evidence type="ECO:0000256" key="2">
    <source>
        <dbReference type="ARBA" id="ARBA00022517"/>
    </source>
</evidence>
<organism evidence="6 7">
    <name type="scientific">Candidatus Gallilactobacillus intestinavium</name>
    <dbReference type="NCBI Taxonomy" id="2840838"/>
    <lineage>
        <taxon>Bacteria</taxon>
        <taxon>Bacillati</taxon>
        <taxon>Bacillota</taxon>
        <taxon>Bacilli</taxon>
        <taxon>Lactobacillales</taxon>
        <taxon>Lactobacillaceae</taxon>
        <taxon>Lactobacillaceae incertae sedis</taxon>
        <taxon>Candidatus Gallilactobacillus</taxon>
    </lineage>
</organism>
<dbReference type="CDD" id="cd01734">
    <property type="entry name" value="YlxS_C"/>
    <property type="match status" value="1"/>
</dbReference>
<reference evidence="6" key="1">
    <citation type="submission" date="2020-10" db="EMBL/GenBank/DDBJ databases">
        <authorList>
            <person name="Gilroy R."/>
        </authorList>
    </citation>
    <scope>NUCLEOTIDE SEQUENCE</scope>
    <source>
        <strain evidence="6">C6-149</strain>
    </source>
</reference>
<proteinExistence type="inferred from homology"/>
<name>A0A9D9E886_9LACO</name>
<evidence type="ECO:0000256" key="1">
    <source>
        <dbReference type="ARBA" id="ARBA00022490"/>
    </source>
</evidence>
<dbReference type="Proteomes" id="UP000823614">
    <property type="component" value="Unassembled WGS sequence"/>
</dbReference>
<comment type="function">
    <text evidence="3">Required for maturation of 30S ribosomal subunits.</text>
</comment>
<comment type="similarity">
    <text evidence="3">Belongs to the RimP family.</text>
</comment>
<reference evidence="6" key="2">
    <citation type="journal article" date="2021" name="PeerJ">
        <title>Extensive microbial diversity within the chicken gut microbiome revealed by metagenomics and culture.</title>
        <authorList>
            <person name="Gilroy R."/>
            <person name="Ravi A."/>
            <person name="Getino M."/>
            <person name="Pursley I."/>
            <person name="Horton D.L."/>
            <person name="Alikhan N.F."/>
            <person name="Baker D."/>
            <person name="Gharbi K."/>
            <person name="Hall N."/>
            <person name="Watson M."/>
            <person name="Adriaenssens E.M."/>
            <person name="Foster-Nyarko E."/>
            <person name="Jarju S."/>
            <person name="Secka A."/>
            <person name="Antonio M."/>
            <person name="Oren A."/>
            <person name="Chaudhuri R.R."/>
            <person name="La Ragione R."/>
            <person name="Hildebrand F."/>
            <person name="Pallen M.J."/>
        </authorList>
    </citation>
    <scope>NUCLEOTIDE SEQUENCE</scope>
    <source>
        <strain evidence="6">C6-149</strain>
    </source>
</reference>
<evidence type="ECO:0000313" key="6">
    <source>
        <dbReference type="EMBL" id="MBO8441635.1"/>
    </source>
</evidence>
<dbReference type="EMBL" id="JADIMP010000066">
    <property type="protein sequence ID" value="MBO8441635.1"/>
    <property type="molecule type" value="Genomic_DNA"/>
</dbReference>
<dbReference type="GO" id="GO:0000028">
    <property type="term" value="P:ribosomal small subunit assembly"/>
    <property type="evidence" value="ECO:0007669"/>
    <property type="project" value="TreeGrafter"/>
</dbReference>
<gene>
    <name evidence="3 6" type="primary">rimP</name>
    <name evidence="6" type="ORF">IAA89_04300</name>
</gene>
<dbReference type="Pfam" id="PF17384">
    <property type="entry name" value="DUF150_C"/>
    <property type="match status" value="1"/>
</dbReference>
<dbReference type="Pfam" id="PF02576">
    <property type="entry name" value="RimP_N"/>
    <property type="match status" value="1"/>
</dbReference>
<evidence type="ECO:0000256" key="3">
    <source>
        <dbReference type="HAMAP-Rule" id="MF_01077"/>
    </source>
</evidence>
<protein>
    <recommendedName>
        <fullName evidence="3">Ribosome maturation factor RimP</fullName>
    </recommendedName>
</protein>
<dbReference type="AlphaFoldDB" id="A0A9D9E886"/>
<dbReference type="InterPro" id="IPR003728">
    <property type="entry name" value="Ribosome_maturation_RimP"/>
</dbReference>
<evidence type="ECO:0000259" key="4">
    <source>
        <dbReference type="Pfam" id="PF02576"/>
    </source>
</evidence>
<dbReference type="InterPro" id="IPR036847">
    <property type="entry name" value="RimP_C_sf"/>
</dbReference>
<comment type="caution">
    <text evidence="6">The sequence shown here is derived from an EMBL/GenBank/DDBJ whole genome shotgun (WGS) entry which is preliminary data.</text>
</comment>